<evidence type="ECO:0000313" key="3">
    <source>
        <dbReference type="Proteomes" id="UP000018144"/>
    </source>
</evidence>
<gene>
    <name evidence="2" type="ORF">PCON_08555</name>
</gene>
<dbReference type="AlphaFoldDB" id="U4LES6"/>
<keyword evidence="1" id="KW-1133">Transmembrane helix</keyword>
<keyword evidence="1" id="KW-0472">Membrane</keyword>
<keyword evidence="3" id="KW-1185">Reference proteome</keyword>
<proteinExistence type="predicted"/>
<name>U4LES6_PYROM</name>
<evidence type="ECO:0000313" key="2">
    <source>
        <dbReference type="EMBL" id="CCX30358.1"/>
    </source>
</evidence>
<dbReference type="EMBL" id="HF935439">
    <property type="protein sequence ID" value="CCX30358.1"/>
    <property type="molecule type" value="Genomic_DNA"/>
</dbReference>
<organism evidence="2 3">
    <name type="scientific">Pyronema omphalodes (strain CBS 100304)</name>
    <name type="common">Pyronema confluens</name>
    <dbReference type="NCBI Taxonomy" id="1076935"/>
    <lineage>
        <taxon>Eukaryota</taxon>
        <taxon>Fungi</taxon>
        <taxon>Dikarya</taxon>
        <taxon>Ascomycota</taxon>
        <taxon>Pezizomycotina</taxon>
        <taxon>Pezizomycetes</taxon>
        <taxon>Pezizales</taxon>
        <taxon>Pyronemataceae</taxon>
        <taxon>Pyronema</taxon>
    </lineage>
</organism>
<sequence length="144" mass="16349">MIKPSGAGAQCARTSEPTNHQMMAREVVVAMKRGETEDSQIAYLYAHFSEIFTFLFNLLITSLLFMFLFERLLHLVKSSIVFVFSKSCAIRITQQSVPLKAFLSSVPTLSPSLKLRSPMRARFMNPSDSPCPARLFNPFNPYHR</sequence>
<dbReference type="Proteomes" id="UP000018144">
    <property type="component" value="Unassembled WGS sequence"/>
</dbReference>
<reference evidence="2 3" key="1">
    <citation type="journal article" date="2013" name="PLoS Genet.">
        <title>The genome and development-dependent transcriptomes of Pyronema confluens: a window into fungal evolution.</title>
        <authorList>
            <person name="Traeger S."/>
            <person name="Altegoer F."/>
            <person name="Freitag M."/>
            <person name="Gabaldon T."/>
            <person name="Kempken F."/>
            <person name="Kumar A."/>
            <person name="Marcet-Houben M."/>
            <person name="Poggeler S."/>
            <person name="Stajich J.E."/>
            <person name="Nowrousian M."/>
        </authorList>
    </citation>
    <scope>NUCLEOTIDE SEQUENCE [LARGE SCALE GENOMIC DNA]</scope>
    <source>
        <strain evidence="3">CBS 100304</strain>
        <tissue evidence="2">Vegetative mycelium</tissue>
    </source>
</reference>
<accession>U4LES6</accession>
<protein>
    <submittedName>
        <fullName evidence="2">Uncharacterized protein</fullName>
    </submittedName>
</protein>
<feature type="transmembrane region" description="Helical" evidence="1">
    <location>
        <begin position="51"/>
        <end position="69"/>
    </location>
</feature>
<keyword evidence="1" id="KW-0812">Transmembrane</keyword>
<evidence type="ECO:0000256" key="1">
    <source>
        <dbReference type="SAM" id="Phobius"/>
    </source>
</evidence>